<evidence type="ECO:0000256" key="2">
    <source>
        <dbReference type="ARBA" id="ARBA00022723"/>
    </source>
</evidence>
<dbReference type="Pfam" id="PF00172">
    <property type="entry name" value="Zn_clus"/>
    <property type="match status" value="1"/>
</dbReference>
<evidence type="ECO:0000256" key="4">
    <source>
        <dbReference type="ARBA" id="ARBA00023015"/>
    </source>
</evidence>
<sequence length="807" mass="90121">MATRVNPPKKVRLACRRCRDRRIKCDGEVPACTNCAKAGAVCLDVDKQNSGLLVPRNFAGSARARIQWLEAIIREHLPDVDLTLGPQVNSYSEPSASSAAERDNQQGDDDDDDGRLSSPAVSGAPRSLSQGRTPSSTPRASLKRPAEAASSAEHDESIPEQAHSVAMNLGMLSLNSDSSQRHYLGSSSGLLFTNLIGASPSTPGSSYAADAETFQAARAEWFDDGAAIDLTRQYYRSLHAFLKQELPRKEDALVLVHTYIRWVHPDYPVLEPSSLISGLNALYSCASQLAEDDPYMDGWPTMLETFRWNGRPMTPHDRSQEHVSMPVIAFIIFMVFNIAAIVKVRSRHYEYPPERYYHAAAHFSKHAFSHISLSSIQALVCLIVHSIFTPSDVSLWTLIHIGLAHCVELGTHREQPATTASDIAYQQIRKFVFYTIYSLDRSVSSIQGRPLGFRDETFDIKMPDPQGSDAGYMDESIPFSFSVAVTRYATSHFELDRIVSSIKLLFYHLPGTSTWFPQTKAPLEDQERIRVSLDEWWARTSGADFAPGGLDDRQRRIWQLKLKVRYHSTMVMLFQPSQVIREPSSESLQICFNHASAILYEYRMLHDLHGIHHGWRTVQNIFAAGATLIYSFWTSSIVRRNASTADLSRSLRTCSNLLTLGGEWWPSVKKGQTSFGSLADLTIRKLYTENTPSKHPRLQGHDIVAAESNGISRTSGTSSQTQPIFEKPQIGSYEQPAWYDPALSTPYNQEAWHGAAYQSIESTVETGISAEIESFLADFDRSEFSWSFPLNDLGDEPGIGHVPSYLD</sequence>
<dbReference type="GO" id="GO:0045944">
    <property type="term" value="P:positive regulation of transcription by RNA polymerase II"/>
    <property type="evidence" value="ECO:0007669"/>
    <property type="project" value="TreeGrafter"/>
</dbReference>
<dbReference type="Pfam" id="PF04082">
    <property type="entry name" value="Fungal_trans"/>
    <property type="match status" value="1"/>
</dbReference>
<organism evidence="11 12">
    <name type="scientific">Pleurostoma richardsiae</name>
    <dbReference type="NCBI Taxonomy" id="41990"/>
    <lineage>
        <taxon>Eukaryota</taxon>
        <taxon>Fungi</taxon>
        <taxon>Dikarya</taxon>
        <taxon>Ascomycota</taxon>
        <taxon>Pezizomycotina</taxon>
        <taxon>Sordariomycetes</taxon>
        <taxon>Sordariomycetidae</taxon>
        <taxon>Calosphaeriales</taxon>
        <taxon>Pleurostomataceae</taxon>
        <taxon>Pleurostoma</taxon>
    </lineage>
</organism>
<proteinExistence type="predicted"/>
<evidence type="ECO:0000256" key="8">
    <source>
        <dbReference type="SAM" id="MobiDB-lite"/>
    </source>
</evidence>
<dbReference type="PANTHER" id="PTHR47782:SF1">
    <property type="entry name" value="PYRIMIDINE PATHWAY REGULATORY PROTEIN 1"/>
    <property type="match status" value="1"/>
</dbReference>
<dbReference type="SMART" id="SM00066">
    <property type="entry name" value="GAL4"/>
    <property type="match status" value="1"/>
</dbReference>
<evidence type="ECO:0000259" key="10">
    <source>
        <dbReference type="PROSITE" id="PS50048"/>
    </source>
</evidence>
<evidence type="ECO:0000313" key="12">
    <source>
        <dbReference type="Proteomes" id="UP001174694"/>
    </source>
</evidence>
<dbReference type="GO" id="GO:0005634">
    <property type="term" value="C:nucleus"/>
    <property type="evidence" value="ECO:0007669"/>
    <property type="project" value="UniProtKB-SubCell"/>
</dbReference>
<keyword evidence="9" id="KW-1133">Transmembrane helix</keyword>
<dbReference type="AlphaFoldDB" id="A0AA38RKP6"/>
<dbReference type="GO" id="GO:0008270">
    <property type="term" value="F:zinc ion binding"/>
    <property type="evidence" value="ECO:0007669"/>
    <property type="project" value="InterPro"/>
</dbReference>
<evidence type="ECO:0000313" key="11">
    <source>
        <dbReference type="EMBL" id="KAJ9150477.1"/>
    </source>
</evidence>
<keyword evidence="9" id="KW-0472">Membrane</keyword>
<dbReference type="PROSITE" id="PS50048">
    <property type="entry name" value="ZN2_CY6_FUNGAL_2"/>
    <property type="match status" value="1"/>
</dbReference>
<dbReference type="CDD" id="cd12148">
    <property type="entry name" value="fungal_TF_MHR"/>
    <property type="match status" value="1"/>
</dbReference>
<keyword evidence="12" id="KW-1185">Reference proteome</keyword>
<dbReference type="InterPro" id="IPR007219">
    <property type="entry name" value="XnlR_reg_dom"/>
</dbReference>
<gene>
    <name evidence="11" type="ORF">NKR23_g3670</name>
</gene>
<feature type="transmembrane region" description="Helical" evidence="9">
    <location>
        <begin position="367"/>
        <end position="388"/>
    </location>
</feature>
<keyword evidence="7" id="KW-0539">Nucleus</keyword>
<keyword evidence="5" id="KW-0238">DNA-binding</keyword>
<evidence type="ECO:0000256" key="3">
    <source>
        <dbReference type="ARBA" id="ARBA00022833"/>
    </source>
</evidence>
<evidence type="ECO:0000256" key="9">
    <source>
        <dbReference type="SAM" id="Phobius"/>
    </source>
</evidence>
<accession>A0AA38RKP6</accession>
<protein>
    <submittedName>
        <fullName evidence="11">Aconitate hydratase</fullName>
    </submittedName>
</protein>
<keyword evidence="3" id="KW-0862">Zinc</keyword>
<evidence type="ECO:0000256" key="1">
    <source>
        <dbReference type="ARBA" id="ARBA00004123"/>
    </source>
</evidence>
<evidence type="ECO:0000256" key="6">
    <source>
        <dbReference type="ARBA" id="ARBA00023163"/>
    </source>
</evidence>
<keyword evidence="9" id="KW-0812">Transmembrane</keyword>
<dbReference type="Proteomes" id="UP001174694">
    <property type="component" value="Unassembled WGS sequence"/>
</dbReference>
<dbReference type="InterPro" id="IPR052202">
    <property type="entry name" value="Yeast_MetPath_Reg"/>
</dbReference>
<reference evidence="11" key="1">
    <citation type="submission" date="2022-07" db="EMBL/GenBank/DDBJ databases">
        <title>Fungi with potential for degradation of polypropylene.</title>
        <authorList>
            <person name="Gostincar C."/>
        </authorList>
    </citation>
    <scope>NUCLEOTIDE SEQUENCE</scope>
    <source>
        <strain evidence="11">EXF-13308</strain>
    </source>
</reference>
<dbReference type="PANTHER" id="PTHR47782">
    <property type="entry name" value="ZN(II)2CYS6 TRANSCRIPTION FACTOR (EUROFUNG)-RELATED"/>
    <property type="match status" value="1"/>
</dbReference>
<feature type="region of interest" description="Disordered" evidence="8">
    <location>
        <begin position="84"/>
        <end position="158"/>
    </location>
</feature>
<feature type="domain" description="Zn(2)-C6 fungal-type" evidence="10">
    <location>
        <begin position="14"/>
        <end position="42"/>
    </location>
</feature>
<dbReference type="SMART" id="SM00906">
    <property type="entry name" value="Fungal_trans"/>
    <property type="match status" value="1"/>
</dbReference>
<feature type="transmembrane region" description="Helical" evidence="9">
    <location>
        <begin position="323"/>
        <end position="346"/>
    </location>
</feature>
<dbReference type="SUPFAM" id="SSF57701">
    <property type="entry name" value="Zn2/Cys6 DNA-binding domain"/>
    <property type="match status" value="1"/>
</dbReference>
<name>A0AA38RKP6_9PEZI</name>
<dbReference type="GO" id="GO:0043565">
    <property type="term" value="F:sequence-specific DNA binding"/>
    <property type="evidence" value="ECO:0007669"/>
    <property type="project" value="TreeGrafter"/>
</dbReference>
<keyword evidence="4" id="KW-0805">Transcription regulation</keyword>
<dbReference type="GO" id="GO:0000981">
    <property type="term" value="F:DNA-binding transcription factor activity, RNA polymerase II-specific"/>
    <property type="evidence" value="ECO:0007669"/>
    <property type="project" value="InterPro"/>
</dbReference>
<dbReference type="EMBL" id="JANBVO010000008">
    <property type="protein sequence ID" value="KAJ9150477.1"/>
    <property type="molecule type" value="Genomic_DNA"/>
</dbReference>
<comment type="subcellular location">
    <subcellularLocation>
        <location evidence="1">Nucleus</location>
    </subcellularLocation>
</comment>
<dbReference type="Gene3D" id="4.10.240.10">
    <property type="entry name" value="Zn(2)-C6 fungal-type DNA-binding domain"/>
    <property type="match status" value="1"/>
</dbReference>
<dbReference type="CDD" id="cd00067">
    <property type="entry name" value="GAL4"/>
    <property type="match status" value="1"/>
</dbReference>
<dbReference type="PROSITE" id="PS00463">
    <property type="entry name" value="ZN2_CY6_FUNGAL_1"/>
    <property type="match status" value="1"/>
</dbReference>
<keyword evidence="2" id="KW-0479">Metal-binding</keyword>
<dbReference type="GO" id="GO:0006351">
    <property type="term" value="P:DNA-templated transcription"/>
    <property type="evidence" value="ECO:0007669"/>
    <property type="project" value="InterPro"/>
</dbReference>
<dbReference type="InterPro" id="IPR036864">
    <property type="entry name" value="Zn2-C6_fun-type_DNA-bd_sf"/>
</dbReference>
<evidence type="ECO:0000256" key="7">
    <source>
        <dbReference type="ARBA" id="ARBA00023242"/>
    </source>
</evidence>
<feature type="compositionally biased region" description="Polar residues" evidence="8">
    <location>
        <begin position="127"/>
        <end position="139"/>
    </location>
</feature>
<keyword evidence="6" id="KW-0804">Transcription</keyword>
<dbReference type="InterPro" id="IPR001138">
    <property type="entry name" value="Zn2Cys6_DnaBD"/>
</dbReference>
<evidence type="ECO:0000256" key="5">
    <source>
        <dbReference type="ARBA" id="ARBA00023125"/>
    </source>
</evidence>
<comment type="caution">
    <text evidence="11">The sequence shown here is derived from an EMBL/GenBank/DDBJ whole genome shotgun (WGS) entry which is preliminary data.</text>
</comment>